<dbReference type="Pfam" id="PF00702">
    <property type="entry name" value="Hydrolase"/>
    <property type="match status" value="1"/>
</dbReference>
<dbReference type="SUPFAM" id="SSF81665">
    <property type="entry name" value="Calcium ATPase, transmembrane domain M"/>
    <property type="match status" value="1"/>
</dbReference>
<dbReference type="KEGG" id="tey:GLW17_03905"/>
<proteinExistence type="inferred from homology"/>
<dbReference type="PROSITE" id="PS00154">
    <property type="entry name" value="ATPASE_E1_E2"/>
    <property type="match status" value="1"/>
</dbReference>
<dbReference type="Proteomes" id="UP000427886">
    <property type="component" value="Chromosome"/>
</dbReference>
<dbReference type="InterPro" id="IPR023299">
    <property type="entry name" value="ATPase_P-typ_cyto_dom_N"/>
</dbReference>
<evidence type="ECO:0000256" key="5">
    <source>
        <dbReference type="ARBA" id="ARBA00022723"/>
    </source>
</evidence>
<keyword evidence="9 12" id="KW-0472">Membrane</keyword>
<dbReference type="PRINTS" id="PR00119">
    <property type="entry name" value="CATATPASE"/>
</dbReference>
<dbReference type="InterPro" id="IPR027256">
    <property type="entry name" value="P-typ_ATPase_IB"/>
</dbReference>
<evidence type="ECO:0000256" key="11">
    <source>
        <dbReference type="ARBA" id="ARBA00049338"/>
    </source>
</evidence>
<dbReference type="InterPro" id="IPR018303">
    <property type="entry name" value="ATPase_P-typ_P_site"/>
</dbReference>
<comment type="catalytic activity">
    <reaction evidence="11">
        <text>Cd(2+)(in) + ATP + H2O = Cd(2+)(out) + ADP + phosphate + H(+)</text>
        <dbReference type="Rhea" id="RHEA:12132"/>
        <dbReference type="ChEBI" id="CHEBI:15377"/>
        <dbReference type="ChEBI" id="CHEBI:15378"/>
        <dbReference type="ChEBI" id="CHEBI:30616"/>
        <dbReference type="ChEBI" id="CHEBI:43474"/>
        <dbReference type="ChEBI" id="CHEBI:48775"/>
        <dbReference type="ChEBI" id="CHEBI:456216"/>
        <dbReference type="EC" id="7.2.2.21"/>
    </reaction>
</comment>
<evidence type="ECO:0000256" key="9">
    <source>
        <dbReference type="ARBA" id="ARBA00023136"/>
    </source>
</evidence>
<comment type="subcellular location">
    <subcellularLocation>
        <location evidence="1">Cell membrane</location>
        <topology evidence="1">Multi-pass membrane protein</topology>
    </subcellularLocation>
</comment>
<name>A0AB37D2B3_TETHA</name>
<dbReference type="SFLD" id="SFLDS00003">
    <property type="entry name" value="Haloacid_Dehalogenase"/>
    <property type="match status" value="1"/>
</dbReference>
<feature type="transmembrane region" description="Helical" evidence="12">
    <location>
        <begin position="569"/>
        <end position="589"/>
    </location>
</feature>
<evidence type="ECO:0000256" key="2">
    <source>
        <dbReference type="ARBA" id="ARBA00006024"/>
    </source>
</evidence>
<dbReference type="CDD" id="cd02079">
    <property type="entry name" value="P-type_ATPase_HM"/>
    <property type="match status" value="1"/>
</dbReference>
<dbReference type="GO" id="GO:0046872">
    <property type="term" value="F:metal ion binding"/>
    <property type="evidence" value="ECO:0007669"/>
    <property type="project" value="UniProtKB-KW"/>
</dbReference>
<dbReference type="InterPro" id="IPR023214">
    <property type="entry name" value="HAD_sf"/>
</dbReference>
<dbReference type="EC" id="7.2.2.21" evidence="10"/>
<reference evidence="14 15" key="1">
    <citation type="submission" date="2019-11" db="EMBL/GenBank/DDBJ databases">
        <authorList>
            <person name="Kim E."/>
            <person name="Lee J."/>
            <person name="Jeon K."/>
            <person name="Lee Y."/>
        </authorList>
    </citation>
    <scope>NUCLEOTIDE SEQUENCE [LARGE SCALE GENOMIC DNA]</scope>
    <source>
        <strain evidence="14 15">YJ1</strain>
    </source>
</reference>
<dbReference type="Gene3D" id="3.40.50.1000">
    <property type="entry name" value="HAD superfamily/HAD-like"/>
    <property type="match status" value="1"/>
</dbReference>
<gene>
    <name evidence="14" type="ORF">GLW17_03905</name>
</gene>
<dbReference type="NCBIfam" id="TIGR01511">
    <property type="entry name" value="ATPase-IB1_Cu"/>
    <property type="match status" value="1"/>
</dbReference>
<dbReference type="InterPro" id="IPR001757">
    <property type="entry name" value="P_typ_ATPase"/>
</dbReference>
<dbReference type="AlphaFoldDB" id="A0AB37D2B3"/>
<dbReference type="RefSeq" id="WP_155224338.1">
    <property type="nucleotide sequence ID" value="NZ_CP046246.1"/>
</dbReference>
<dbReference type="InterPro" id="IPR023298">
    <property type="entry name" value="ATPase_P-typ_TM_dom_sf"/>
</dbReference>
<dbReference type="InterPro" id="IPR036412">
    <property type="entry name" value="HAD-like_sf"/>
</dbReference>
<feature type="transmembrane region" description="Helical" evidence="12">
    <location>
        <begin position="65"/>
        <end position="83"/>
    </location>
</feature>
<comment type="similarity">
    <text evidence="2 12">Belongs to the cation transport ATPase (P-type) (TC 3.A.3) family. Type IB subfamily.</text>
</comment>
<evidence type="ECO:0000313" key="14">
    <source>
        <dbReference type="EMBL" id="QGP76041.1"/>
    </source>
</evidence>
<dbReference type="PANTHER" id="PTHR48085:SF5">
    <property type="entry name" value="CADMIUM_ZINC-TRANSPORTING ATPASE HMA4-RELATED"/>
    <property type="match status" value="1"/>
</dbReference>
<keyword evidence="7 12" id="KW-1133">Transmembrane helix</keyword>
<keyword evidence="8" id="KW-0406">Ion transport</keyword>
<feature type="transmembrane region" description="Helical" evidence="12">
    <location>
        <begin position="12"/>
        <end position="32"/>
    </location>
</feature>
<dbReference type="InterPro" id="IPR059000">
    <property type="entry name" value="ATPase_P-type_domA"/>
</dbReference>
<sequence>MKLQQWIMQHKNHLTLINGLLILLAGVSKFLFTWIFGYQLAMLIASVIGMLPIFLQAYQALRVKVISIDLLVSVAILGALLIGEYNESAIVAFLFLFGSFLEQKTLEKTRTAIHSLTQMAPKSALKITDNGRTESVDIDDIDKGDHLLVKTDAQVPVDGVIDEGEGYLNEASVTGESQQRKKEKGDDVFAGTFLDNGTLKIVTKRVGEDTTFGKIIELVEEAQDSKSNAERFIDKFAKYYTPAVLLLAFIVGIFSQDVRLAITILVLGCPGALVIGVPVSNVAGIGSGAKSGILIKGGEVIDKFSKVDTFVFDKTGTLTMGKPSVSAVKNYTDNFTESLKITASIERESNHPLGQAIVDYANVSSYVPVDQTNVVKGQGIIATLSDKKVLIGNQSLMVDHHVPLSKSVKKDIHQLQSTGHSLVMVAMNGRLSLLIGIKDQIRPGAKETLAHLKQTGVKELIMLTGDNQETAENIAQELGITKVYGNLLPENKADYIRQLQKEGHQVAFVGDGVNDSPSLALSDVGIAMGGGTEVAIETSDVVLIQSNFERIAKAYHLTKKIALNMQENIMIALATVLLLLIGLIFGYIYMASGMFVHELSILIVIFNGMRLLLGTKKKA</sequence>
<feature type="transmembrane region" description="Helical" evidence="12">
    <location>
        <begin position="260"/>
        <end position="286"/>
    </location>
</feature>
<evidence type="ECO:0000259" key="13">
    <source>
        <dbReference type="Pfam" id="PF00122"/>
    </source>
</evidence>
<accession>A0AB37D2B3</accession>
<dbReference type="GO" id="GO:0005524">
    <property type="term" value="F:ATP binding"/>
    <property type="evidence" value="ECO:0007669"/>
    <property type="project" value="UniProtKB-UniRule"/>
</dbReference>
<feature type="transmembrane region" description="Helical" evidence="12">
    <location>
        <begin position="38"/>
        <end position="58"/>
    </location>
</feature>
<keyword evidence="12" id="KW-0067">ATP-binding</keyword>
<feature type="domain" description="P-type ATPase A" evidence="13">
    <location>
        <begin position="119"/>
        <end position="220"/>
    </location>
</feature>
<dbReference type="SFLD" id="SFLDG00002">
    <property type="entry name" value="C1.7:_P-type_atpase_like"/>
    <property type="match status" value="1"/>
</dbReference>
<feature type="transmembrane region" description="Helical" evidence="12">
    <location>
        <begin position="89"/>
        <end position="106"/>
    </location>
</feature>
<dbReference type="Pfam" id="PF00122">
    <property type="entry name" value="E1-E2_ATPase"/>
    <property type="match status" value="1"/>
</dbReference>
<dbReference type="EMBL" id="CP046246">
    <property type="protein sequence ID" value="QGP76041.1"/>
    <property type="molecule type" value="Genomic_DNA"/>
</dbReference>
<keyword evidence="5 12" id="KW-0479">Metal-binding</keyword>
<feature type="transmembrane region" description="Helical" evidence="12">
    <location>
        <begin position="595"/>
        <end position="613"/>
    </location>
</feature>
<keyword evidence="12" id="KW-1003">Cell membrane</keyword>
<evidence type="ECO:0000256" key="10">
    <source>
        <dbReference type="ARBA" id="ARBA00039103"/>
    </source>
</evidence>
<evidence type="ECO:0000256" key="8">
    <source>
        <dbReference type="ARBA" id="ARBA00023065"/>
    </source>
</evidence>
<protein>
    <recommendedName>
        <fullName evidence="10">Cd(2+)-exporting ATPase</fullName>
        <ecNumber evidence="10">7.2.2.21</ecNumber>
    </recommendedName>
</protein>
<dbReference type="NCBIfam" id="TIGR01525">
    <property type="entry name" value="ATPase-IB_hvy"/>
    <property type="match status" value="1"/>
</dbReference>
<evidence type="ECO:0000256" key="1">
    <source>
        <dbReference type="ARBA" id="ARBA00004651"/>
    </source>
</evidence>
<evidence type="ECO:0000256" key="12">
    <source>
        <dbReference type="RuleBase" id="RU362081"/>
    </source>
</evidence>
<dbReference type="PRINTS" id="PR00120">
    <property type="entry name" value="HATPASE"/>
</dbReference>
<feature type="transmembrane region" description="Helical" evidence="12">
    <location>
        <begin position="236"/>
        <end position="254"/>
    </location>
</feature>
<evidence type="ECO:0000256" key="3">
    <source>
        <dbReference type="ARBA" id="ARBA00022539"/>
    </source>
</evidence>
<dbReference type="SUPFAM" id="SSF81653">
    <property type="entry name" value="Calcium ATPase, transduction domain A"/>
    <property type="match status" value="1"/>
</dbReference>
<evidence type="ECO:0000256" key="6">
    <source>
        <dbReference type="ARBA" id="ARBA00022967"/>
    </source>
</evidence>
<keyword evidence="6" id="KW-1278">Translocase</keyword>
<dbReference type="Gene3D" id="2.70.150.10">
    <property type="entry name" value="Calcium-transporting ATPase, cytoplasmic transduction domain A"/>
    <property type="match status" value="1"/>
</dbReference>
<dbReference type="GO" id="GO:0008551">
    <property type="term" value="F:P-type cadmium transporter activity"/>
    <property type="evidence" value="ECO:0007669"/>
    <property type="project" value="UniProtKB-EC"/>
</dbReference>
<dbReference type="FunFam" id="2.70.150.10:FF:000002">
    <property type="entry name" value="Copper-transporting ATPase 1, putative"/>
    <property type="match status" value="1"/>
</dbReference>
<evidence type="ECO:0000313" key="15">
    <source>
        <dbReference type="Proteomes" id="UP000427886"/>
    </source>
</evidence>
<dbReference type="GO" id="GO:0005886">
    <property type="term" value="C:plasma membrane"/>
    <property type="evidence" value="ECO:0007669"/>
    <property type="project" value="UniProtKB-SubCell"/>
</dbReference>
<dbReference type="SUPFAM" id="SSF56784">
    <property type="entry name" value="HAD-like"/>
    <property type="match status" value="1"/>
</dbReference>
<organism evidence="14 15">
    <name type="scientific">Tetragenococcus halophilus</name>
    <name type="common">Pediococcus halophilus</name>
    <dbReference type="NCBI Taxonomy" id="51669"/>
    <lineage>
        <taxon>Bacteria</taxon>
        <taxon>Bacillati</taxon>
        <taxon>Bacillota</taxon>
        <taxon>Bacilli</taxon>
        <taxon>Lactobacillales</taxon>
        <taxon>Enterococcaceae</taxon>
        <taxon>Tetragenococcus</taxon>
    </lineage>
</organism>
<dbReference type="InterPro" id="IPR008250">
    <property type="entry name" value="ATPase_P-typ_transduc_dom_A_sf"/>
</dbReference>
<dbReference type="NCBIfam" id="TIGR01494">
    <property type="entry name" value="ATPase_P-type"/>
    <property type="match status" value="1"/>
</dbReference>
<dbReference type="SFLD" id="SFLDF00027">
    <property type="entry name" value="p-type_atpase"/>
    <property type="match status" value="1"/>
</dbReference>
<dbReference type="InterPro" id="IPR044492">
    <property type="entry name" value="P_typ_ATPase_HD_dom"/>
</dbReference>
<keyword evidence="8" id="KW-0813">Transport</keyword>
<keyword evidence="12" id="KW-0547">Nucleotide-binding</keyword>
<keyword evidence="3" id="KW-0104">Cadmium</keyword>
<dbReference type="GO" id="GO:0016887">
    <property type="term" value="F:ATP hydrolysis activity"/>
    <property type="evidence" value="ECO:0007669"/>
    <property type="project" value="InterPro"/>
</dbReference>
<dbReference type="InterPro" id="IPR051014">
    <property type="entry name" value="Cation_Transport_ATPase_IB"/>
</dbReference>
<evidence type="ECO:0000256" key="7">
    <source>
        <dbReference type="ARBA" id="ARBA00022989"/>
    </source>
</evidence>
<dbReference type="Gene3D" id="3.40.1110.10">
    <property type="entry name" value="Calcium-transporting ATPase, cytoplasmic domain N"/>
    <property type="match status" value="1"/>
</dbReference>
<dbReference type="PANTHER" id="PTHR48085">
    <property type="entry name" value="CADMIUM/ZINC-TRANSPORTING ATPASE HMA2-RELATED"/>
    <property type="match status" value="1"/>
</dbReference>
<keyword evidence="4 12" id="KW-0812">Transmembrane</keyword>
<evidence type="ECO:0000256" key="4">
    <source>
        <dbReference type="ARBA" id="ARBA00022692"/>
    </source>
</evidence>